<evidence type="ECO:0000256" key="1">
    <source>
        <dbReference type="SAM" id="MobiDB-lite"/>
    </source>
</evidence>
<reference evidence="2" key="1">
    <citation type="journal article" date="2020" name="Stud. Mycol.">
        <title>101 Dothideomycetes genomes: a test case for predicting lifestyles and emergence of pathogens.</title>
        <authorList>
            <person name="Haridas S."/>
            <person name="Albert R."/>
            <person name="Binder M."/>
            <person name="Bloem J."/>
            <person name="Labutti K."/>
            <person name="Salamov A."/>
            <person name="Andreopoulos B."/>
            <person name="Baker S."/>
            <person name="Barry K."/>
            <person name="Bills G."/>
            <person name="Bluhm B."/>
            <person name="Cannon C."/>
            <person name="Castanera R."/>
            <person name="Culley D."/>
            <person name="Daum C."/>
            <person name="Ezra D."/>
            <person name="Gonzalez J."/>
            <person name="Henrissat B."/>
            <person name="Kuo A."/>
            <person name="Liang C."/>
            <person name="Lipzen A."/>
            <person name="Lutzoni F."/>
            <person name="Magnuson J."/>
            <person name="Mondo S."/>
            <person name="Nolan M."/>
            <person name="Ohm R."/>
            <person name="Pangilinan J."/>
            <person name="Park H.-J."/>
            <person name="Ramirez L."/>
            <person name="Alfaro M."/>
            <person name="Sun H."/>
            <person name="Tritt A."/>
            <person name="Yoshinaga Y."/>
            <person name="Zwiers L.-H."/>
            <person name="Turgeon B."/>
            <person name="Goodwin S."/>
            <person name="Spatafora J."/>
            <person name="Crous P."/>
            <person name="Grigoriev I."/>
        </authorList>
    </citation>
    <scope>NUCLEOTIDE SEQUENCE</scope>
    <source>
        <strain evidence="2">CBS 116005</strain>
    </source>
</reference>
<feature type="region of interest" description="Disordered" evidence="1">
    <location>
        <begin position="90"/>
        <end position="132"/>
    </location>
</feature>
<dbReference type="EMBL" id="ML995890">
    <property type="protein sequence ID" value="KAF2765487.1"/>
    <property type="molecule type" value="Genomic_DNA"/>
</dbReference>
<sequence>MQTSHSSSAKAYPQAFRQQQSALFRHTTIARRIRANGYIEVRMPPKAETKRRESIIEFKPSRDLEHSRAMLRKRNGHSGWMAMGRCTSNEHIPLPVAESRQPRTGNRTHNSQPTSSQAPKQYPPRGSEPRTIAATKTIIIAYREDTTYMACEPPNTFLLTFDRLHS</sequence>
<dbReference type="AlphaFoldDB" id="A0A6G1KY12"/>
<protein>
    <submittedName>
        <fullName evidence="2">Uncharacterized protein</fullName>
    </submittedName>
</protein>
<evidence type="ECO:0000313" key="3">
    <source>
        <dbReference type="Proteomes" id="UP000799436"/>
    </source>
</evidence>
<gene>
    <name evidence="2" type="ORF">EJ03DRAFT_206659</name>
</gene>
<dbReference type="Proteomes" id="UP000799436">
    <property type="component" value="Unassembled WGS sequence"/>
</dbReference>
<accession>A0A6G1KY12</accession>
<feature type="compositionally biased region" description="Polar residues" evidence="1">
    <location>
        <begin position="102"/>
        <end position="119"/>
    </location>
</feature>
<name>A0A6G1KY12_9PEZI</name>
<evidence type="ECO:0000313" key="2">
    <source>
        <dbReference type="EMBL" id="KAF2765487.1"/>
    </source>
</evidence>
<proteinExistence type="predicted"/>
<keyword evidence="3" id="KW-1185">Reference proteome</keyword>
<organism evidence="2 3">
    <name type="scientific">Teratosphaeria nubilosa</name>
    <dbReference type="NCBI Taxonomy" id="161662"/>
    <lineage>
        <taxon>Eukaryota</taxon>
        <taxon>Fungi</taxon>
        <taxon>Dikarya</taxon>
        <taxon>Ascomycota</taxon>
        <taxon>Pezizomycotina</taxon>
        <taxon>Dothideomycetes</taxon>
        <taxon>Dothideomycetidae</taxon>
        <taxon>Mycosphaerellales</taxon>
        <taxon>Teratosphaeriaceae</taxon>
        <taxon>Teratosphaeria</taxon>
    </lineage>
</organism>